<protein>
    <submittedName>
        <fullName evidence="1">Uncharacterized protein</fullName>
    </submittedName>
</protein>
<reference evidence="1 2" key="2">
    <citation type="journal article" date="2023" name="Plant Pathol.">
        <title>Dismantling and reorganizing Pseudomonas marginalis sensu#lato.</title>
        <authorList>
            <person name="Sawada H."/>
            <person name="Fujikawa T."/>
            <person name="Satou M."/>
        </authorList>
    </citation>
    <scope>NUCLEOTIDE SEQUENCE [LARGE SCALE GENOMIC DNA]</scope>
    <source>
        <strain evidence="1 2">MAFF 311096</strain>
    </source>
</reference>
<evidence type="ECO:0000313" key="1">
    <source>
        <dbReference type="EMBL" id="MCD7039441.1"/>
    </source>
</evidence>
<accession>A0ABS8QVH1</accession>
<organism evidence="1 2">
    <name type="scientific">Pseudomonas petroselini</name>
    <dbReference type="NCBI Taxonomy" id="2899822"/>
    <lineage>
        <taxon>Bacteria</taxon>
        <taxon>Pseudomonadati</taxon>
        <taxon>Pseudomonadota</taxon>
        <taxon>Gammaproteobacteria</taxon>
        <taxon>Pseudomonadales</taxon>
        <taxon>Pseudomonadaceae</taxon>
        <taxon>Pseudomonas</taxon>
    </lineage>
</organism>
<dbReference type="EMBL" id="JAJOZI010000068">
    <property type="protein sequence ID" value="MCD7039441.1"/>
    <property type="molecule type" value="Genomic_DNA"/>
</dbReference>
<sequence>MANVYRTEYEVKGAEQEIKKFVFEVLGDGATERQYFDMDKILPMNGQDMDTVWGSESEAFNFQLCHMSSTKIVFRFDTNSGTPHNVCFALMNKYSHLTFNVRSCCEMLIEAVRFVKDPRFQGIGCECHVWSDDGGKWKKHIKHEAKYLWGYSNKPNLEKRGFVKIGNTYVKVHYGVSLEELRPRFKVS</sequence>
<evidence type="ECO:0000313" key="2">
    <source>
        <dbReference type="Proteomes" id="UP001154922"/>
    </source>
</evidence>
<gene>
    <name evidence="1" type="ORF">LRQ20_14015</name>
</gene>
<keyword evidence="2" id="KW-1185">Reference proteome</keyword>
<dbReference type="RefSeq" id="WP_231808579.1">
    <property type="nucleotide sequence ID" value="NZ_JAJOZG010000138.1"/>
</dbReference>
<reference evidence="1 2" key="1">
    <citation type="journal article" date="2022" name="Int. J. Syst. Evol. Microbiol.">
        <title>Pseudomonas petroselini sp. nov., a pathogen causing bacterial rot of parsley in Japan.</title>
        <authorList>
            <person name="Sawada H."/>
            <person name="Fujikawa T."/>
            <person name="Osada S."/>
            <person name="Satou M."/>
        </authorList>
    </citation>
    <scope>NUCLEOTIDE SEQUENCE [LARGE SCALE GENOMIC DNA]</scope>
    <source>
        <strain evidence="1 2">MAFF 311096</strain>
    </source>
</reference>
<dbReference type="Proteomes" id="UP001154922">
    <property type="component" value="Unassembled WGS sequence"/>
</dbReference>
<name>A0ABS8QVH1_9PSED</name>
<comment type="caution">
    <text evidence="1">The sequence shown here is derived from an EMBL/GenBank/DDBJ whole genome shotgun (WGS) entry which is preliminary data.</text>
</comment>
<proteinExistence type="predicted"/>